<dbReference type="FunFam" id="3.40.640.10:FF:000031">
    <property type="entry name" value="Kynureninase"/>
    <property type="match status" value="1"/>
</dbReference>
<dbReference type="GO" id="GO:0019805">
    <property type="term" value="P:quinolinate biosynthetic process"/>
    <property type="evidence" value="ECO:0007669"/>
    <property type="project" value="UniProtKB-UniRule"/>
</dbReference>
<feature type="domain" description="Aminotransferase class V" evidence="6">
    <location>
        <begin position="189"/>
        <end position="285"/>
    </location>
</feature>
<sequence length="489" mass="54993">MAEKITSLFHNKAVELDAEFGTYKDEFNIPTLESLDIRPSSLSALPFPRSGAHSSIYLCGNSLGLMPKSVRAAINDELDAWSARGVESHFRHPGNNKTPWVDIDLPVVPLLSPIVGAKEKEVAAMGTLTMDLNALLCCFYKPNKVTGKTKILFEKSAFPSDYYAFYNQVKLHNLDPAEELIQIAPREGEYTIRTEDILMKINDLQNELALVCFPGIQYYTGQFFEIAKITEFAHSKGIIVGWDLAHCVGNVELKLHDWKVDFAAWCSYKYLNSGPGAIGGIFVHEKWSSVTDVSADTSTLTKERDIPRLAGWWGNNSSERFKMLEKFDPIEGALGFRQSNPSVIDVVALKASLQIFAKYGGVEKLRQKSIALTNFMEELLQKSPYYISVENSFKNSSQRPGFTIITPSKQDQRGCQLSLLFFPHYDDPHKNIMEKMATYLNKENGIICDERRPDVIRIAPVPLYNTFQEVLFAVDTLNKGFTLIENSSI</sequence>
<dbReference type="PIRSF" id="PIRSF038800">
    <property type="entry name" value="KYNU"/>
    <property type="match status" value="1"/>
</dbReference>
<comment type="pathway">
    <text evidence="4 5">Amino-acid degradation; L-kynurenine degradation; L-alanine and anthranilate from L-kynurenine: step 1/1.</text>
</comment>
<organism evidence="7 8">
    <name type="scientific">Pachysolen tannophilus NRRL Y-2460</name>
    <dbReference type="NCBI Taxonomy" id="669874"/>
    <lineage>
        <taxon>Eukaryota</taxon>
        <taxon>Fungi</taxon>
        <taxon>Dikarya</taxon>
        <taxon>Ascomycota</taxon>
        <taxon>Saccharomycotina</taxon>
        <taxon>Pichiomycetes</taxon>
        <taxon>Pachysolenaceae</taxon>
        <taxon>Pachysolen</taxon>
    </lineage>
</organism>
<proteinExistence type="inferred from homology"/>
<feature type="binding site" evidence="4">
    <location>
        <position position="246"/>
    </location>
    <ligand>
        <name>pyridoxal 5'-phosphate</name>
        <dbReference type="ChEBI" id="CHEBI:597326"/>
    </ligand>
</feature>
<keyword evidence="1 4" id="KW-0662">Pyridine nucleotide biosynthesis</keyword>
<dbReference type="Pfam" id="PF00266">
    <property type="entry name" value="Aminotran_5"/>
    <property type="match status" value="1"/>
</dbReference>
<dbReference type="UniPathway" id="UPA00334">
    <property type="reaction ID" value="UER00455"/>
</dbReference>
<evidence type="ECO:0000256" key="4">
    <source>
        <dbReference type="HAMAP-Rule" id="MF_03017"/>
    </source>
</evidence>
<evidence type="ECO:0000256" key="1">
    <source>
        <dbReference type="ARBA" id="ARBA00022642"/>
    </source>
</evidence>
<dbReference type="GO" id="GO:0034354">
    <property type="term" value="P:'de novo' NAD+ biosynthetic process from L-tryptophan"/>
    <property type="evidence" value="ECO:0007669"/>
    <property type="project" value="UniProtKB-UniRule"/>
</dbReference>
<dbReference type="Gene3D" id="3.90.1150.10">
    <property type="entry name" value="Aspartate Aminotransferase, domain 1"/>
    <property type="match status" value="1"/>
</dbReference>
<dbReference type="GO" id="GO:0043420">
    <property type="term" value="P:anthranilate metabolic process"/>
    <property type="evidence" value="ECO:0007669"/>
    <property type="project" value="UniProtKB-UniRule"/>
</dbReference>
<dbReference type="SUPFAM" id="SSF53383">
    <property type="entry name" value="PLP-dependent transferases"/>
    <property type="match status" value="1"/>
</dbReference>
<feature type="binding site" evidence="4">
    <location>
        <begin position="158"/>
        <end position="161"/>
    </location>
    <ligand>
        <name>pyridoxal 5'-phosphate</name>
        <dbReference type="ChEBI" id="CHEBI:597326"/>
    </ligand>
</feature>
<dbReference type="Proteomes" id="UP000094236">
    <property type="component" value="Unassembled WGS sequence"/>
</dbReference>
<dbReference type="EC" id="3.7.1.3" evidence="4 5"/>
<keyword evidence="4 5" id="KW-0963">Cytoplasm</keyword>
<evidence type="ECO:0000256" key="3">
    <source>
        <dbReference type="ARBA" id="ARBA00022898"/>
    </source>
</evidence>
<dbReference type="GO" id="GO:0097053">
    <property type="term" value="P:L-kynurenine catabolic process"/>
    <property type="evidence" value="ECO:0007669"/>
    <property type="project" value="UniProtKB-UniRule"/>
</dbReference>
<comment type="subcellular location">
    <subcellularLocation>
        <location evidence="4 5">Cytoplasm</location>
    </subcellularLocation>
</comment>
<dbReference type="InterPro" id="IPR010111">
    <property type="entry name" value="Kynureninase"/>
</dbReference>
<dbReference type="NCBIfam" id="TIGR01814">
    <property type="entry name" value="kynureninase"/>
    <property type="match status" value="1"/>
</dbReference>
<dbReference type="Pfam" id="PF22580">
    <property type="entry name" value="KYNU_C"/>
    <property type="match status" value="1"/>
</dbReference>
<evidence type="ECO:0000259" key="6">
    <source>
        <dbReference type="Pfam" id="PF00266"/>
    </source>
</evidence>
<comment type="function">
    <text evidence="4 5">Catalyzes the cleavage of L-kynurenine (L-Kyn) and L-3-hydroxykynurenine (L-3OHKyn) into anthranilic acid (AA) and 3-hydroxyanthranilic acid (3-OHAA), respectively.</text>
</comment>
<comment type="catalytic activity">
    <reaction evidence="4 5">
        <text>L-kynurenine + H2O = anthranilate + L-alanine + H(+)</text>
        <dbReference type="Rhea" id="RHEA:16813"/>
        <dbReference type="ChEBI" id="CHEBI:15377"/>
        <dbReference type="ChEBI" id="CHEBI:15378"/>
        <dbReference type="ChEBI" id="CHEBI:16567"/>
        <dbReference type="ChEBI" id="CHEBI:57959"/>
        <dbReference type="ChEBI" id="CHEBI:57972"/>
        <dbReference type="EC" id="3.7.1.3"/>
    </reaction>
</comment>
<evidence type="ECO:0000313" key="7">
    <source>
        <dbReference type="EMBL" id="ODV97930.1"/>
    </source>
</evidence>
<dbReference type="EMBL" id="KV454011">
    <property type="protein sequence ID" value="ODV97930.1"/>
    <property type="molecule type" value="Genomic_DNA"/>
</dbReference>
<dbReference type="GO" id="GO:0030170">
    <property type="term" value="F:pyridoxal phosphate binding"/>
    <property type="evidence" value="ECO:0007669"/>
    <property type="project" value="UniProtKB-UniRule"/>
</dbReference>
<dbReference type="GO" id="GO:0097268">
    <property type="term" value="C:cytoophidium"/>
    <property type="evidence" value="ECO:0007669"/>
    <property type="project" value="EnsemblFungi"/>
</dbReference>
<evidence type="ECO:0000256" key="2">
    <source>
        <dbReference type="ARBA" id="ARBA00022801"/>
    </source>
</evidence>
<comment type="similarity">
    <text evidence="4 5">Belongs to the kynureninase family.</text>
</comment>
<accession>A0A1E4U1Q2</accession>
<keyword evidence="2 4" id="KW-0378">Hydrolase</keyword>
<name>A0A1E4U1Q2_PACTA</name>
<feature type="binding site" evidence="4">
    <location>
        <position position="268"/>
    </location>
    <ligand>
        <name>pyridoxal 5'-phosphate</name>
        <dbReference type="ChEBI" id="CHEBI:597326"/>
    </ligand>
</feature>
<dbReference type="AlphaFoldDB" id="A0A1E4U1Q2"/>
<dbReference type="InterPro" id="IPR015421">
    <property type="entry name" value="PyrdxlP-dep_Trfase_major"/>
</dbReference>
<gene>
    <name evidence="4" type="primary">BNA5</name>
    <name evidence="7" type="ORF">PACTADRAFT_73591</name>
</gene>
<dbReference type="STRING" id="669874.A0A1E4U1Q2"/>
<keyword evidence="3 4" id="KW-0663">Pyridoxal phosphate</keyword>
<feature type="binding site" evidence="4">
    <location>
        <position position="243"/>
    </location>
    <ligand>
        <name>pyridoxal 5'-phosphate</name>
        <dbReference type="ChEBI" id="CHEBI:597326"/>
    </ligand>
</feature>
<dbReference type="OrthoDB" id="5978656at2759"/>
<comment type="pathway">
    <text evidence="4 5">Cofactor biosynthesis; NAD(+) biosynthesis; quinolinate from L-kynurenine: step 2/3.</text>
</comment>
<feature type="binding site" evidence="4">
    <location>
        <position position="128"/>
    </location>
    <ligand>
        <name>pyridoxal 5'-phosphate</name>
        <dbReference type="ChEBI" id="CHEBI:597326"/>
    </ligand>
</feature>
<dbReference type="InterPro" id="IPR015422">
    <property type="entry name" value="PyrdxlP-dep_Trfase_small"/>
</dbReference>
<dbReference type="Gene3D" id="3.40.640.10">
    <property type="entry name" value="Type I PLP-dependent aspartate aminotransferase-like (Major domain)"/>
    <property type="match status" value="1"/>
</dbReference>
<dbReference type="GO" id="GO:0030429">
    <property type="term" value="F:kynureninase activity"/>
    <property type="evidence" value="ECO:0007669"/>
    <property type="project" value="UniProtKB-UniRule"/>
</dbReference>
<dbReference type="GO" id="GO:0019441">
    <property type="term" value="P:L-tryptophan catabolic process to kynurenine"/>
    <property type="evidence" value="ECO:0007669"/>
    <property type="project" value="TreeGrafter"/>
</dbReference>
<dbReference type="GO" id="GO:0005737">
    <property type="term" value="C:cytoplasm"/>
    <property type="evidence" value="ECO:0007669"/>
    <property type="project" value="UniProtKB-SubCell"/>
</dbReference>
<comment type="caution">
    <text evidence="4">Lacks conserved residue(s) required for the propagation of feature annotation.</text>
</comment>
<dbReference type="InterPro" id="IPR000192">
    <property type="entry name" value="Aminotrans_V_dom"/>
</dbReference>
<dbReference type="PANTHER" id="PTHR14084:SF0">
    <property type="entry name" value="KYNURENINASE"/>
    <property type="match status" value="1"/>
</dbReference>
<evidence type="ECO:0000256" key="5">
    <source>
        <dbReference type="PIRNR" id="PIRNR038800"/>
    </source>
</evidence>
<dbReference type="InterPro" id="IPR015424">
    <property type="entry name" value="PyrdxlP-dep_Trfase"/>
</dbReference>
<evidence type="ECO:0000313" key="8">
    <source>
        <dbReference type="Proteomes" id="UP000094236"/>
    </source>
</evidence>
<feature type="binding site" evidence="4">
    <location>
        <position position="340"/>
    </location>
    <ligand>
        <name>pyridoxal 5'-phosphate</name>
        <dbReference type="ChEBI" id="CHEBI:597326"/>
    </ligand>
</feature>
<feature type="binding site" evidence="4">
    <location>
        <position position="312"/>
    </location>
    <ligand>
        <name>pyridoxal 5'-phosphate</name>
        <dbReference type="ChEBI" id="CHEBI:597326"/>
    </ligand>
</feature>
<feature type="modified residue" description="N6-(pyridoxal phosphate)lysine" evidence="4">
    <location>
        <position position="269"/>
    </location>
</feature>
<feature type="binding site" evidence="4">
    <location>
        <position position="129"/>
    </location>
    <ligand>
        <name>pyridoxal 5'-phosphate</name>
        <dbReference type="ChEBI" id="CHEBI:597326"/>
    </ligand>
</feature>
<reference evidence="8" key="1">
    <citation type="submission" date="2016-05" db="EMBL/GenBank/DDBJ databases">
        <title>Comparative genomics of biotechnologically important yeasts.</title>
        <authorList>
            <consortium name="DOE Joint Genome Institute"/>
            <person name="Riley R."/>
            <person name="Haridas S."/>
            <person name="Wolfe K.H."/>
            <person name="Lopes M.R."/>
            <person name="Hittinger C.T."/>
            <person name="Goker M."/>
            <person name="Salamov A."/>
            <person name="Wisecaver J."/>
            <person name="Long T.M."/>
            <person name="Aerts A.L."/>
            <person name="Barry K."/>
            <person name="Choi C."/>
            <person name="Clum A."/>
            <person name="Coughlan A.Y."/>
            <person name="Deshpande S."/>
            <person name="Douglass A.P."/>
            <person name="Hanson S.J."/>
            <person name="Klenk H.-P."/>
            <person name="Labutti K."/>
            <person name="Lapidus A."/>
            <person name="Lindquist E."/>
            <person name="Lipzen A."/>
            <person name="Meier-Kolthoff J.P."/>
            <person name="Ohm R.A."/>
            <person name="Otillar R.P."/>
            <person name="Pangilinan J."/>
            <person name="Peng Y."/>
            <person name="Rokas A."/>
            <person name="Rosa C.A."/>
            <person name="Scheuner C."/>
            <person name="Sibirny A.A."/>
            <person name="Slot J.C."/>
            <person name="Stielow J.B."/>
            <person name="Sun H."/>
            <person name="Kurtzman C.P."/>
            <person name="Blackwell M."/>
            <person name="Grigoriev I.V."/>
            <person name="Jeffries T.W."/>
        </authorList>
    </citation>
    <scope>NUCLEOTIDE SEQUENCE [LARGE SCALE GENOMIC DNA]</scope>
    <source>
        <strain evidence="8">NRRL Y-2460</strain>
    </source>
</reference>
<comment type="catalytic activity">
    <reaction evidence="5">
        <text>3-hydroxy-L-kynurenine + H2O = 3-hydroxyanthranilate + L-alanine + H(+)</text>
        <dbReference type="Rhea" id="RHEA:25143"/>
        <dbReference type="ChEBI" id="CHEBI:15377"/>
        <dbReference type="ChEBI" id="CHEBI:15378"/>
        <dbReference type="ChEBI" id="CHEBI:36559"/>
        <dbReference type="ChEBI" id="CHEBI:57972"/>
        <dbReference type="ChEBI" id="CHEBI:58125"/>
        <dbReference type="EC" id="3.7.1.3"/>
    </reaction>
</comment>
<keyword evidence="8" id="KW-1185">Reference proteome</keyword>
<comment type="subunit">
    <text evidence="4 5">Homodimer.</text>
</comment>
<dbReference type="PANTHER" id="PTHR14084">
    <property type="entry name" value="KYNURENINASE"/>
    <property type="match status" value="1"/>
</dbReference>
<dbReference type="UniPathway" id="UPA00253">
    <property type="reaction ID" value="UER00329"/>
</dbReference>
<protein>
    <recommendedName>
        <fullName evidence="4 5">Kynureninase</fullName>
        <ecNumber evidence="4 5">3.7.1.3</ecNumber>
    </recommendedName>
    <alternativeName>
        <fullName evidence="4">Biosynthesis of nicotinic acid protein 5</fullName>
    </alternativeName>
    <alternativeName>
        <fullName evidence="4">L-kynurenine hydrolase</fullName>
    </alternativeName>
</protein>
<dbReference type="HAMAP" id="MF_01970">
    <property type="entry name" value="Kynureninase"/>
    <property type="match status" value="1"/>
</dbReference>
<comment type="cofactor">
    <cofactor evidence="4 5">
        <name>pyridoxal 5'-phosphate</name>
        <dbReference type="ChEBI" id="CHEBI:597326"/>
    </cofactor>
</comment>